<feature type="transmembrane region" description="Helical" evidence="8">
    <location>
        <begin position="270"/>
        <end position="289"/>
    </location>
</feature>
<evidence type="ECO:0000256" key="3">
    <source>
        <dbReference type="ARBA" id="ARBA00022448"/>
    </source>
</evidence>
<keyword evidence="6 8" id="KW-1133">Transmembrane helix</keyword>
<reference evidence="9 10" key="1">
    <citation type="submission" date="2024-09" db="EMBL/GenBank/DDBJ databases">
        <authorList>
            <person name="Sun Q."/>
            <person name="Mori K."/>
        </authorList>
    </citation>
    <scope>NUCLEOTIDE SEQUENCE [LARGE SCALE GENOMIC DNA]</scope>
    <source>
        <strain evidence="9 10">JCM 11201</strain>
    </source>
</reference>
<dbReference type="EMBL" id="JBHMAF010000194">
    <property type="protein sequence ID" value="MFB9761557.1"/>
    <property type="molecule type" value="Genomic_DNA"/>
</dbReference>
<gene>
    <name evidence="9" type="ORF">ACFFMS_25280</name>
</gene>
<evidence type="ECO:0000313" key="9">
    <source>
        <dbReference type="EMBL" id="MFB9761557.1"/>
    </source>
</evidence>
<dbReference type="NCBIfam" id="TIGR00912">
    <property type="entry name" value="2A0309"/>
    <property type="match status" value="1"/>
</dbReference>
<feature type="transmembrane region" description="Helical" evidence="8">
    <location>
        <begin position="34"/>
        <end position="55"/>
    </location>
</feature>
<comment type="subcellular location">
    <subcellularLocation>
        <location evidence="1">Membrane</location>
        <topology evidence="1">Multi-pass membrane protein</topology>
    </subcellularLocation>
</comment>
<proteinExistence type="inferred from homology"/>
<evidence type="ECO:0000256" key="1">
    <source>
        <dbReference type="ARBA" id="ARBA00004141"/>
    </source>
</evidence>
<feature type="transmembrane region" description="Helical" evidence="8">
    <location>
        <begin position="216"/>
        <end position="238"/>
    </location>
</feature>
<dbReference type="RefSeq" id="WP_379951716.1">
    <property type="nucleotide sequence ID" value="NZ_JBHMAF010000194.1"/>
</dbReference>
<evidence type="ECO:0000256" key="4">
    <source>
        <dbReference type="ARBA" id="ARBA00022544"/>
    </source>
</evidence>
<organism evidence="9 10">
    <name type="scientific">Ectobacillus funiculus</name>
    <dbReference type="NCBI Taxonomy" id="137993"/>
    <lineage>
        <taxon>Bacteria</taxon>
        <taxon>Bacillati</taxon>
        <taxon>Bacillota</taxon>
        <taxon>Bacilli</taxon>
        <taxon>Bacillales</taxon>
        <taxon>Bacillaceae</taxon>
        <taxon>Ectobacillus</taxon>
    </lineage>
</organism>
<keyword evidence="3" id="KW-0813">Transport</keyword>
<dbReference type="PANTHER" id="PTHR34975">
    <property type="entry name" value="SPORE GERMINATION PROTEIN A2"/>
    <property type="match status" value="1"/>
</dbReference>
<evidence type="ECO:0000256" key="7">
    <source>
        <dbReference type="ARBA" id="ARBA00023136"/>
    </source>
</evidence>
<accession>A0ABV5WME9</accession>
<evidence type="ECO:0000256" key="5">
    <source>
        <dbReference type="ARBA" id="ARBA00022692"/>
    </source>
</evidence>
<evidence type="ECO:0000256" key="6">
    <source>
        <dbReference type="ARBA" id="ARBA00022989"/>
    </source>
</evidence>
<dbReference type="PANTHER" id="PTHR34975:SF2">
    <property type="entry name" value="SPORE GERMINATION PROTEIN A2"/>
    <property type="match status" value="1"/>
</dbReference>
<comment type="similarity">
    <text evidence="2">Belongs to the amino acid-polyamine-organocation (APC) superfamily. Spore germination protein (SGP) (TC 2.A.3.9) family.</text>
</comment>
<keyword evidence="5 8" id="KW-0812">Transmembrane</keyword>
<dbReference type="InterPro" id="IPR004761">
    <property type="entry name" value="Spore_GerAB"/>
</dbReference>
<feature type="transmembrane region" description="Helical" evidence="8">
    <location>
        <begin position="114"/>
        <end position="135"/>
    </location>
</feature>
<feature type="transmembrane region" description="Helical" evidence="8">
    <location>
        <begin position="6"/>
        <end position="27"/>
    </location>
</feature>
<keyword evidence="4" id="KW-0309">Germination</keyword>
<feature type="transmembrane region" description="Helical" evidence="8">
    <location>
        <begin position="141"/>
        <end position="159"/>
    </location>
</feature>
<keyword evidence="10" id="KW-1185">Reference proteome</keyword>
<evidence type="ECO:0000256" key="2">
    <source>
        <dbReference type="ARBA" id="ARBA00007998"/>
    </source>
</evidence>
<comment type="caution">
    <text evidence="9">The sequence shown here is derived from an EMBL/GenBank/DDBJ whole genome shotgun (WGS) entry which is preliminary data.</text>
</comment>
<feature type="transmembrane region" description="Helical" evidence="8">
    <location>
        <begin position="301"/>
        <end position="319"/>
    </location>
</feature>
<name>A0ABV5WME9_9BACI</name>
<evidence type="ECO:0000313" key="10">
    <source>
        <dbReference type="Proteomes" id="UP001589609"/>
    </source>
</evidence>
<feature type="transmembrane region" description="Helical" evidence="8">
    <location>
        <begin position="75"/>
        <end position="93"/>
    </location>
</feature>
<feature type="transmembrane region" description="Helical" evidence="8">
    <location>
        <begin position="339"/>
        <end position="359"/>
    </location>
</feature>
<protein>
    <submittedName>
        <fullName evidence="9">Endospore germination permease</fullName>
    </submittedName>
</protein>
<sequence length="368" mass="40756">MERISITQLFMLTLLFQIGSSGIFGFASAAGKDAWLSVLLSTALGTCLIGIFLILMRLQPGLTLVEWFPAQFGQWLGTPISWFYMLMFLYNSSRTLGDVKDLIPTTILPGTPNWVILSVFMIAIAYALFSGIEVIARLGEIILPVLLVLFLVEIVLVFGSDTIRIERLQPVLGEGWDRVWEGAWPSGAQQSFAETLEFAMIWTLTKQPERIAKTTILATLLYGTLLSTFDALAILTFGEEVFSSSTYPLYRLVKTISIADFLENLDALGILYFMGFVFFKVTLQMYGVIRGIQQLLYLSDSRVLVFPVSVIVLILGLTESESTSEHIASGLGSLAYPSIVPWFLIPSLLLIVTCIRKGISGKQMKKSG</sequence>
<dbReference type="Proteomes" id="UP001589609">
    <property type="component" value="Unassembled WGS sequence"/>
</dbReference>
<dbReference type="Pfam" id="PF03845">
    <property type="entry name" value="Spore_permease"/>
    <property type="match status" value="1"/>
</dbReference>
<keyword evidence="7 8" id="KW-0472">Membrane</keyword>
<evidence type="ECO:0000256" key="8">
    <source>
        <dbReference type="SAM" id="Phobius"/>
    </source>
</evidence>